<dbReference type="Pfam" id="PF00436">
    <property type="entry name" value="SSB"/>
    <property type="match status" value="1"/>
</dbReference>
<evidence type="ECO:0000313" key="6">
    <source>
        <dbReference type="Proteomes" id="UP000035722"/>
    </source>
</evidence>
<dbReference type="InterPro" id="IPR000424">
    <property type="entry name" value="Primosome_PriB/ssb"/>
</dbReference>
<dbReference type="SUPFAM" id="SSF50249">
    <property type="entry name" value="Nucleic acid-binding proteins"/>
    <property type="match status" value="1"/>
</dbReference>
<keyword evidence="1 2" id="KW-0238">DNA-binding</keyword>
<dbReference type="InterPro" id="IPR012340">
    <property type="entry name" value="NA-bd_OB-fold"/>
</dbReference>
<proteinExistence type="predicted"/>
<evidence type="ECO:0000256" key="4">
    <source>
        <dbReference type="SAM" id="MobiDB-lite"/>
    </source>
</evidence>
<dbReference type="InterPro" id="IPR011344">
    <property type="entry name" value="ssDNA-bd"/>
</dbReference>
<dbReference type="EMBL" id="CAQI01000040">
    <property type="protein sequence ID" value="CCQ45814.1"/>
    <property type="molecule type" value="Genomic_DNA"/>
</dbReference>
<keyword evidence="6" id="KW-1185">Reference proteome</keyword>
<feature type="region of interest" description="Disordered" evidence="4">
    <location>
        <begin position="119"/>
        <end position="165"/>
    </location>
</feature>
<dbReference type="AlphaFoldDB" id="A0A024H220"/>
<dbReference type="GO" id="GO:0003697">
    <property type="term" value="F:single-stranded DNA binding"/>
    <property type="evidence" value="ECO:0007669"/>
    <property type="project" value="InterPro"/>
</dbReference>
<organism evidence="5 6">
    <name type="scientific">Pseudarthrobacter siccitolerans</name>
    <dbReference type="NCBI Taxonomy" id="861266"/>
    <lineage>
        <taxon>Bacteria</taxon>
        <taxon>Bacillati</taxon>
        <taxon>Actinomycetota</taxon>
        <taxon>Actinomycetes</taxon>
        <taxon>Micrococcales</taxon>
        <taxon>Micrococcaceae</taxon>
        <taxon>Pseudarthrobacter</taxon>
    </lineage>
</organism>
<gene>
    <name evidence="5" type="primary">ssb</name>
    <name evidence="5" type="ORF">ARTSIC4J27_1769</name>
</gene>
<evidence type="ECO:0000256" key="2">
    <source>
        <dbReference type="PROSITE-ProRule" id="PRU00252"/>
    </source>
</evidence>
<evidence type="ECO:0000256" key="1">
    <source>
        <dbReference type="ARBA" id="ARBA00023125"/>
    </source>
</evidence>
<dbReference type="NCBIfam" id="TIGR00621">
    <property type="entry name" value="ssb"/>
    <property type="match status" value="1"/>
</dbReference>
<dbReference type="PROSITE" id="PS50935">
    <property type="entry name" value="SSB"/>
    <property type="match status" value="1"/>
</dbReference>
<dbReference type="GO" id="GO:0006260">
    <property type="term" value="P:DNA replication"/>
    <property type="evidence" value="ECO:0007669"/>
    <property type="project" value="InterPro"/>
</dbReference>
<evidence type="ECO:0000256" key="3">
    <source>
        <dbReference type="RuleBase" id="RU000524"/>
    </source>
</evidence>
<protein>
    <recommendedName>
        <fullName evidence="3">Single-stranded DNA-binding protein</fullName>
    </recommendedName>
</protein>
<comment type="caution">
    <text evidence="5">The sequence shown here is derived from an EMBL/GenBank/DDBJ whole genome shotgun (WGS) entry which is preliminary data.</text>
</comment>
<dbReference type="OrthoDB" id="4427276at2"/>
<dbReference type="Gene3D" id="2.40.50.140">
    <property type="entry name" value="Nucleic acid-binding proteins"/>
    <property type="match status" value="1"/>
</dbReference>
<feature type="compositionally biased region" description="Acidic residues" evidence="4">
    <location>
        <begin position="142"/>
        <end position="155"/>
    </location>
</feature>
<accession>A0A024H220</accession>
<sequence length="186" mass="19973">MNDTITIKGFVATEITSGTTPGGVATAEFRIASNSRRRDKDGQWVDGHTNWFTVQGYRHLAGNMGCSIRKGQPVIVVGTLRIRSWERDGRVYYSHTIDADAVGHDLTLGTANFTRSSRKPLLSLVEPEPPLDASRQAGPEGPFDEPEDSDDDTGDGGDPAAAYVEDANGDLLALDLKTGELADSPV</sequence>
<dbReference type="CDD" id="cd04496">
    <property type="entry name" value="SSB_OBF"/>
    <property type="match status" value="1"/>
</dbReference>
<name>A0A024H220_9MICC</name>
<dbReference type="Proteomes" id="UP000035722">
    <property type="component" value="Unassembled WGS sequence"/>
</dbReference>
<reference evidence="6" key="1">
    <citation type="journal article" date="2014" name="Genome Announc.">
        <title>Genome Sequence of Arthrobacter siccitolerans 4J27, a Xeroprotectant-Producing Desiccation-Tolerant Microorganism.</title>
        <authorList>
            <person name="Manzanera M."/>
            <person name="Santa-Cruz-Calvo L."/>
            <person name="Vilchez J.I."/>
            <person name="Garcia-Fontana C."/>
            <person name="Silva-Castro G.A."/>
            <person name="Calvo C."/>
            <person name="Gonzalez-Lopez J."/>
        </authorList>
    </citation>
    <scope>NUCLEOTIDE SEQUENCE [LARGE SCALE GENOMIC DNA]</scope>
    <source>
        <strain evidence="6">4J27</strain>
    </source>
</reference>
<evidence type="ECO:0000313" key="5">
    <source>
        <dbReference type="EMBL" id="CCQ45814.1"/>
    </source>
</evidence>
<dbReference type="RefSeq" id="WP_050054781.1">
    <property type="nucleotide sequence ID" value="NZ_CAQI01000040.1"/>
</dbReference>
<dbReference type="STRING" id="861266.ARTSIC4J27_1769"/>